<gene>
    <name evidence="7" type="ORF">DYI37_11715</name>
</gene>
<dbReference type="InterPro" id="IPR006222">
    <property type="entry name" value="GCVT_N"/>
</dbReference>
<reference evidence="7 8" key="1">
    <citation type="submission" date="2018-08" db="EMBL/GenBank/DDBJ databases">
        <title>Fulvimarina sp. 85, whole genome shotgun sequence.</title>
        <authorList>
            <person name="Tuo L."/>
        </authorList>
    </citation>
    <scope>NUCLEOTIDE SEQUENCE [LARGE SCALE GENOMIC DNA]</scope>
    <source>
        <strain evidence="7 8">85</strain>
    </source>
</reference>
<dbReference type="EMBL" id="QURL01000004">
    <property type="protein sequence ID" value="RFC63663.1"/>
    <property type="molecule type" value="Genomic_DNA"/>
</dbReference>
<evidence type="ECO:0000259" key="5">
    <source>
        <dbReference type="Pfam" id="PF08669"/>
    </source>
</evidence>
<name>A0A371X371_9HYPH</name>
<dbReference type="Pfam" id="PF13510">
    <property type="entry name" value="Fer2_4"/>
    <property type="match status" value="1"/>
</dbReference>
<dbReference type="InterPro" id="IPR036188">
    <property type="entry name" value="FAD/NAD-bd_sf"/>
</dbReference>
<dbReference type="InterPro" id="IPR029043">
    <property type="entry name" value="GcvT/YgfZ_C"/>
</dbReference>
<dbReference type="NCBIfam" id="TIGR01372">
    <property type="entry name" value="soxA"/>
    <property type="match status" value="1"/>
</dbReference>
<keyword evidence="8" id="KW-1185">Reference proteome</keyword>
<dbReference type="Gene3D" id="3.10.20.440">
    <property type="entry name" value="2Fe-2S iron-sulphur cluster binding domain, sarcosine oxidase, alpha subunit, N-terminal domain"/>
    <property type="match status" value="1"/>
</dbReference>
<dbReference type="Gene3D" id="3.30.1360.120">
    <property type="entry name" value="Probable tRNA modification gtpase trme, domain 1"/>
    <property type="match status" value="1"/>
</dbReference>
<evidence type="ECO:0000256" key="2">
    <source>
        <dbReference type="ARBA" id="ARBA00023002"/>
    </source>
</evidence>
<dbReference type="SUPFAM" id="SSF51905">
    <property type="entry name" value="FAD/NAD(P)-binding domain"/>
    <property type="match status" value="1"/>
</dbReference>
<dbReference type="SUPFAM" id="SSF103025">
    <property type="entry name" value="Folate-binding domain"/>
    <property type="match status" value="1"/>
</dbReference>
<dbReference type="InterPro" id="IPR042204">
    <property type="entry name" value="2Fe-2S-bd_N"/>
</dbReference>
<dbReference type="AlphaFoldDB" id="A0A371X371"/>
<dbReference type="InterPro" id="IPR013977">
    <property type="entry name" value="GcvT_C"/>
</dbReference>
<evidence type="ECO:0000259" key="6">
    <source>
        <dbReference type="Pfam" id="PF17806"/>
    </source>
</evidence>
<feature type="domain" description="Aminomethyltransferase C-terminal" evidence="5">
    <location>
        <begin position="897"/>
        <end position="981"/>
    </location>
</feature>
<dbReference type="Pfam" id="PF08669">
    <property type="entry name" value="GCV_T_C"/>
    <property type="match status" value="1"/>
</dbReference>
<dbReference type="Pfam" id="PF01571">
    <property type="entry name" value="GCV_T"/>
    <property type="match status" value="1"/>
</dbReference>
<comment type="caution">
    <text evidence="7">The sequence shown here is derived from an EMBL/GenBank/DDBJ whole genome shotgun (WGS) entry which is preliminary data.</text>
</comment>
<feature type="domain" description="FAD/NAD(P)-binding" evidence="4">
    <location>
        <begin position="169"/>
        <end position="417"/>
    </location>
</feature>
<dbReference type="GO" id="GO:0008115">
    <property type="term" value="F:sarcosine oxidase activity"/>
    <property type="evidence" value="ECO:0007669"/>
    <property type="project" value="InterPro"/>
</dbReference>
<dbReference type="RefSeq" id="WP_116683392.1">
    <property type="nucleotide sequence ID" value="NZ_QURL01000004.1"/>
</dbReference>
<comment type="similarity">
    <text evidence="1">Belongs to the GcvT family.</text>
</comment>
<evidence type="ECO:0000313" key="8">
    <source>
        <dbReference type="Proteomes" id="UP000264310"/>
    </source>
</evidence>
<dbReference type="Gene3D" id="3.50.50.60">
    <property type="entry name" value="FAD/NAD(P)-binding domain"/>
    <property type="match status" value="1"/>
</dbReference>
<protein>
    <submittedName>
        <fullName evidence="7">Sarcosine oxidase subunit alpha family protein</fullName>
    </submittedName>
</protein>
<dbReference type="PANTHER" id="PTHR43757:SF2">
    <property type="entry name" value="AMINOMETHYLTRANSFERASE, MITOCHONDRIAL"/>
    <property type="match status" value="1"/>
</dbReference>
<dbReference type="Pfam" id="PF07992">
    <property type="entry name" value="Pyr_redox_2"/>
    <property type="match status" value="1"/>
</dbReference>
<dbReference type="InterPro" id="IPR006277">
    <property type="entry name" value="Sarcosine_oxidase_asu"/>
</dbReference>
<dbReference type="PRINTS" id="PR00411">
    <property type="entry name" value="PNDRDTASEI"/>
</dbReference>
<evidence type="ECO:0000256" key="1">
    <source>
        <dbReference type="ARBA" id="ARBA00008609"/>
    </source>
</evidence>
<sequence length="989" mass="106990">MSGYRTKGGIVEREHRLSFSFDGRDYSGFAGDTLASALLASGETLFGRSFKYHRPRGVVAAGPEEPNALVEMRKGARREPNTKATVAELYDGLEASSQNRFPSLKFDVGAINSLLSPFFVAGFYYKTFMWPASFWETIYEPAIRRAAGLGHASDEPDPDTYEKAYAFCDVLVIGSGPAGLAAALAAGRSGARVILADEDFALGGRLNAERYEVDGMAGHAFASRAVEELRSLPNVTVMARTTVFGAYDGREFGLVERVADHLPVPLKHQPRQRLWRVVTKRAVLAAGSYERPIPFGGNDRPGVMLASAVRTYLNRYGVAPGRRVAIFTTSDDGWQTARDCLAAGVEVSAVVDARSEISQELYDFAVREGVRRFVGAEVVATSGRQALSAMTVIDRTGEPHEIATDCLAVSGGFNPNLYITTHLGGRPKWSDAIHAFTPGSKPSHIHVAGAANGEFSLAGAFRTGAEAGSEAAGAAGFEGGRFESVRTSEDAVSLSPLWHVTRSRQKAFVDFQHDVTVFDVGLAKQEGFRSVELLKRYTTLGMATDQGKMSAVNGHAIMAALTGKPMEEVGTTVSRPPHTPVTLAAFAGPYRGKHFQPTRRTASHRWAEAQGASFVEAGLWMRADMFAKAGETDWMDTVAREVKAVRGSVGFCDVSTLGKIDIQGEDAGELLNRVYINGFAKLAVGKARYGMMLREDGFAFDDGTTARFAEDHFVMSTTTANAGPVMQHLEYCRQVLWPELDVQIVSVTEQWAQYAVAGPNARKVLERLFADVVDVSNEALPFMGVKAFRWKGLPARIFRISFSGELAYEIAVPTRYGEALAKAVMEAGREWNIVPYGTEALGVMRIEKGHVAGPELNGQTTAADLGMGRMMSSKKDFVGRVLSNRSGMTDPDRPAVVGLRSVSPRERLRAGSHVLAKGAEARIENDEGYVTSAAYSPTVGGWIGLGLVRKGPDRIGEIVRAYDPVRGGDVEVEICSPHQVDPEGTRLHG</sequence>
<feature type="domain" description="SoxA A3" evidence="6">
    <location>
        <begin position="505"/>
        <end position="588"/>
    </location>
</feature>
<dbReference type="PRINTS" id="PR00368">
    <property type="entry name" value="FADPNR"/>
</dbReference>
<dbReference type="InterPro" id="IPR023753">
    <property type="entry name" value="FAD/NAD-binding_dom"/>
</dbReference>
<dbReference type="PIRSF" id="PIRSF037980">
    <property type="entry name" value="SoxA"/>
    <property type="match status" value="1"/>
</dbReference>
<dbReference type="SUPFAM" id="SSF101790">
    <property type="entry name" value="Aminomethyltransferase beta-barrel domain"/>
    <property type="match status" value="1"/>
</dbReference>
<dbReference type="Pfam" id="PF17806">
    <property type="entry name" value="SO_alpha_A3"/>
    <property type="match status" value="1"/>
</dbReference>
<dbReference type="InterPro" id="IPR028896">
    <property type="entry name" value="GcvT/YgfZ/DmdA"/>
</dbReference>
<evidence type="ECO:0000259" key="3">
    <source>
        <dbReference type="Pfam" id="PF01571"/>
    </source>
</evidence>
<dbReference type="InterPro" id="IPR027266">
    <property type="entry name" value="TrmE/GcvT-like"/>
</dbReference>
<proteinExistence type="inferred from homology"/>
<dbReference type="PANTHER" id="PTHR43757">
    <property type="entry name" value="AMINOMETHYLTRANSFERASE"/>
    <property type="match status" value="1"/>
</dbReference>
<keyword evidence="2" id="KW-0560">Oxidoreductase</keyword>
<evidence type="ECO:0000259" key="4">
    <source>
        <dbReference type="Pfam" id="PF07992"/>
    </source>
</evidence>
<dbReference type="InterPro" id="IPR041117">
    <property type="entry name" value="SoxA_A3"/>
</dbReference>
<dbReference type="Proteomes" id="UP000264310">
    <property type="component" value="Unassembled WGS sequence"/>
</dbReference>
<dbReference type="OrthoDB" id="5287468at2"/>
<organism evidence="7 8">
    <name type="scientific">Fulvimarina endophytica</name>
    <dbReference type="NCBI Taxonomy" id="2293836"/>
    <lineage>
        <taxon>Bacteria</taxon>
        <taxon>Pseudomonadati</taxon>
        <taxon>Pseudomonadota</taxon>
        <taxon>Alphaproteobacteria</taxon>
        <taxon>Hyphomicrobiales</taxon>
        <taxon>Aurantimonadaceae</taxon>
        <taxon>Fulvimarina</taxon>
    </lineage>
</organism>
<dbReference type="GO" id="GO:0046653">
    <property type="term" value="P:tetrahydrofolate metabolic process"/>
    <property type="evidence" value="ECO:0007669"/>
    <property type="project" value="InterPro"/>
</dbReference>
<feature type="domain" description="GCVT N-terminal" evidence="3">
    <location>
        <begin position="604"/>
        <end position="875"/>
    </location>
</feature>
<accession>A0A371X371</accession>
<evidence type="ECO:0000313" key="7">
    <source>
        <dbReference type="EMBL" id="RFC63663.1"/>
    </source>
</evidence>